<name>A0A8K0NVX3_LADFU</name>
<feature type="domain" description="HTH CENPB-type" evidence="3">
    <location>
        <begin position="61"/>
        <end position="131"/>
    </location>
</feature>
<dbReference type="Gene3D" id="1.10.10.60">
    <property type="entry name" value="Homeodomain-like"/>
    <property type="match status" value="2"/>
</dbReference>
<comment type="caution">
    <text evidence="4">The sequence shown here is derived from an EMBL/GenBank/DDBJ whole genome shotgun (WGS) entry which is preliminary data.</text>
</comment>
<dbReference type="PROSITE" id="PS51253">
    <property type="entry name" value="HTH_CENPB"/>
    <property type="match status" value="1"/>
</dbReference>
<dbReference type="GO" id="GO:0003677">
    <property type="term" value="F:DNA binding"/>
    <property type="evidence" value="ECO:0007669"/>
    <property type="project" value="UniProtKB-KW"/>
</dbReference>
<accession>A0A8K0NVX3</accession>
<dbReference type="Pfam" id="PF03221">
    <property type="entry name" value="HTH_Tnp_Tc5"/>
    <property type="match status" value="1"/>
</dbReference>
<reference evidence="4" key="2">
    <citation type="submission" date="2017-10" db="EMBL/GenBank/DDBJ databases">
        <title>Ladona fulva Genome sequencing and assembly.</title>
        <authorList>
            <person name="Murali S."/>
            <person name="Richards S."/>
            <person name="Bandaranaike D."/>
            <person name="Bellair M."/>
            <person name="Blankenburg K."/>
            <person name="Chao H."/>
            <person name="Dinh H."/>
            <person name="Doddapaneni H."/>
            <person name="Dugan-Rocha S."/>
            <person name="Elkadiri S."/>
            <person name="Gnanaolivu R."/>
            <person name="Hernandez B."/>
            <person name="Skinner E."/>
            <person name="Javaid M."/>
            <person name="Lee S."/>
            <person name="Li M."/>
            <person name="Ming W."/>
            <person name="Munidasa M."/>
            <person name="Muniz J."/>
            <person name="Nguyen L."/>
            <person name="Hughes D."/>
            <person name="Osuji N."/>
            <person name="Pu L.-L."/>
            <person name="Puazo M."/>
            <person name="Qu C."/>
            <person name="Quiroz J."/>
            <person name="Raj R."/>
            <person name="Weissenberger G."/>
            <person name="Xin Y."/>
            <person name="Zou X."/>
            <person name="Han Y."/>
            <person name="Worley K."/>
            <person name="Muzny D."/>
            <person name="Gibbs R."/>
        </authorList>
    </citation>
    <scope>NUCLEOTIDE SEQUENCE</scope>
    <source>
        <strain evidence="4">Sampled in the wild</strain>
    </source>
</reference>
<proteinExistence type="predicted"/>
<dbReference type="Proteomes" id="UP000792457">
    <property type="component" value="Unassembled WGS sequence"/>
</dbReference>
<evidence type="ECO:0000256" key="2">
    <source>
        <dbReference type="ARBA" id="ARBA00023125"/>
    </source>
</evidence>
<dbReference type="InterPro" id="IPR018586">
    <property type="entry name" value="Brinker_DNA-bd"/>
</dbReference>
<dbReference type="GO" id="GO:0005634">
    <property type="term" value="C:nucleus"/>
    <property type="evidence" value="ECO:0007669"/>
    <property type="project" value="UniProtKB-SubCell"/>
</dbReference>
<dbReference type="InterPro" id="IPR009057">
    <property type="entry name" value="Homeodomain-like_sf"/>
</dbReference>
<sequence>MEERKAKTRKSYTAQFKLEVIQFAKESGNRAAGRKFNVNEASVREWRKNEEIFKKLHRGKRAMRYRKCFWPTLEKELYDWVMLERSRGMRLSTTRILLQAKQIAREKKIDFKAYPSWGFRFMRRNNLSVRASTSKGQKLPIDWEAKVIKFRQFVRAFSE</sequence>
<keyword evidence="5" id="KW-1185">Reference proteome</keyword>
<dbReference type="InterPro" id="IPR006600">
    <property type="entry name" value="HTH_CenpB_DNA-bd_dom"/>
</dbReference>
<reference evidence="4" key="1">
    <citation type="submission" date="2013-04" db="EMBL/GenBank/DDBJ databases">
        <authorList>
            <person name="Qu J."/>
            <person name="Murali S.C."/>
            <person name="Bandaranaike D."/>
            <person name="Bellair M."/>
            <person name="Blankenburg K."/>
            <person name="Chao H."/>
            <person name="Dinh H."/>
            <person name="Doddapaneni H."/>
            <person name="Downs B."/>
            <person name="Dugan-Rocha S."/>
            <person name="Elkadiri S."/>
            <person name="Gnanaolivu R.D."/>
            <person name="Hernandez B."/>
            <person name="Javaid M."/>
            <person name="Jayaseelan J.C."/>
            <person name="Lee S."/>
            <person name="Li M."/>
            <person name="Ming W."/>
            <person name="Munidasa M."/>
            <person name="Muniz J."/>
            <person name="Nguyen L."/>
            <person name="Ongeri F."/>
            <person name="Osuji N."/>
            <person name="Pu L.-L."/>
            <person name="Puazo M."/>
            <person name="Qu C."/>
            <person name="Quiroz J."/>
            <person name="Raj R."/>
            <person name="Weissenberger G."/>
            <person name="Xin Y."/>
            <person name="Zou X."/>
            <person name="Han Y."/>
            <person name="Richards S."/>
            <person name="Worley K."/>
            <person name="Muzny D."/>
            <person name="Gibbs R."/>
        </authorList>
    </citation>
    <scope>NUCLEOTIDE SEQUENCE</scope>
    <source>
        <strain evidence="4">Sampled in the wild</strain>
    </source>
</reference>
<dbReference type="EMBL" id="KZ308168">
    <property type="protein sequence ID" value="KAG8223627.1"/>
    <property type="molecule type" value="Genomic_DNA"/>
</dbReference>
<dbReference type="OrthoDB" id="7790597at2759"/>
<protein>
    <recommendedName>
        <fullName evidence="3">HTH CENPB-type domain-containing protein</fullName>
    </recommendedName>
</protein>
<evidence type="ECO:0000256" key="1">
    <source>
        <dbReference type="ARBA" id="ARBA00004123"/>
    </source>
</evidence>
<dbReference type="Pfam" id="PF09607">
    <property type="entry name" value="BrkDBD"/>
    <property type="match status" value="1"/>
</dbReference>
<evidence type="ECO:0000313" key="4">
    <source>
        <dbReference type="EMBL" id="KAG8223627.1"/>
    </source>
</evidence>
<gene>
    <name evidence="4" type="ORF">J437_LFUL003495</name>
</gene>
<organism evidence="4 5">
    <name type="scientific">Ladona fulva</name>
    <name type="common">Scarce chaser dragonfly</name>
    <name type="synonym">Libellula fulva</name>
    <dbReference type="NCBI Taxonomy" id="123851"/>
    <lineage>
        <taxon>Eukaryota</taxon>
        <taxon>Metazoa</taxon>
        <taxon>Ecdysozoa</taxon>
        <taxon>Arthropoda</taxon>
        <taxon>Hexapoda</taxon>
        <taxon>Insecta</taxon>
        <taxon>Pterygota</taxon>
        <taxon>Palaeoptera</taxon>
        <taxon>Odonata</taxon>
        <taxon>Epiprocta</taxon>
        <taxon>Anisoptera</taxon>
        <taxon>Libelluloidea</taxon>
        <taxon>Libellulidae</taxon>
        <taxon>Ladona</taxon>
    </lineage>
</organism>
<dbReference type="AlphaFoldDB" id="A0A8K0NVX3"/>
<keyword evidence="2" id="KW-0238">DNA-binding</keyword>
<evidence type="ECO:0000259" key="3">
    <source>
        <dbReference type="PROSITE" id="PS51253"/>
    </source>
</evidence>
<comment type="subcellular location">
    <subcellularLocation>
        <location evidence="1">Nucleus</location>
    </subcellularLocation>
</comment>
<evidence type="ECO:0000313" key="5">
    <source>
        <dbReference type="Proteomes" id="UP000792457"/>
    </source>
</evidence>
<dbReference type="SUPFAM" id="SSF46689">
    <property type="entry name" value="Homeodomain-like"/>
    <property type="match status" value="2"/>
</dbReference>